<dbReference type="Pfam" id="PF19523">
    <property type="entry name" value="DUF6053"/>
    <property type="match status" value="1"/>
</dbReference>
<sequence length="56" mass="5668">MNFMVVVLVAAGGAPTLTERRTGTAGIDMAGRKAAWAHAVVGGPSGPMLLFRIAAT</sequence>
<accession>A0A0S2DPF0</accession>
<dbReference type="Proteomes" id="UP000061569">
    <property type="component" value="Chromosome"/>
</dbReference>
<dbReference type="EMBL" id="CP013140">
    <property type="protein sequence ID" value="ALN60428.1"/>
    <property type="molecule type" value="Genomic_DNA"/>
</dbReference>
<dbReference type="InterPro" id="IPR046116">
    <property type="entry name" value="DUF6053"/>
</dbReference>
<gene>
    <name evidence="1" type="ORF">GLE_5087</name>
</gene>
<evidence type="ECO:0000313" key="1">
    <source>
        <dbReference type="EMBL" id="ALN60428.1"/>
    </source>
</evidence>
<organism evidence="1 2">
    <name type="scientific">Lysobacter enzymogenes</name>
    <dbReference type="NCBI Taxonomy" id="69"/>
    <lineage>
        <taxon>Bacteria</taxon>
        <taxon>Pseudomonadati</taxon>
        <taxon>Pseudomonadota</taxon>
        <taxon>Gammaproteobacteria</taxon>
        <taxon>Lysobacterales</taxon>
        <taxon>Lysobacteraceae</taxon>
        <taxon>Lysobacter</taxon>
    </lineage>
</organism>
<protein>
    <submittedName>
        <fullName evidence="1">Uncharacterized protein</fullName>
    </submittedName>
</protein>
<evidence type="ECO:0000313" key="2">
    <source>
        <dbReference type="Proteomes" id="UP000061569"/>
    </source>
</evidence>
<reference evidence="1 2" key="1">
    <citation type="submission" date="2015-11" db="EMBL/GenBank/DDBJ databases">
        <title>Genome sequences of Lysobacter enzymogenes strain C3 and Lysobacter antibioticus ATCC 29479.</title>
        <authorList>
            <person name="Kobayashi D.Y."/>
        </authorList>
    </citation>
    <scope>NUCLEOTIDE SEQUENCE [LARGE SCALE GENOMIC DNA]</scope>
    <source>
        <strain evidence="1 2">C3</strain>
    </source>
</reference>
<dbReference type="PATRIC" id="fig|69.6.peg.5014"/>
<dbReference type="AlphaFoldDB" id="A0A0S2DPF0"/>
<proteinExistence type="predicted"/>
<name>A0A0S2DPF0_LYSEN</name>
<dbReference type="KEGG" id="lez:GLE_5087"/>